<accession>A0A8T4IT78</accession>
<dbReference type="GO" id="GO:0043565">
    <property type="term" value="F:sequence-specific DNA binding"/>
    <property type="evidence" value="ECO:0007669"/>
    <property type="project" value="InterPro"/>
</dbReference>
<dbReference type="InterPro" id="IPR018060">
    <property type="entry name" value="HTH_AraC"/>
</dbReference>
<dbReference type="Proteomes" id="UP000675554">
    <property type="component" value="Unassembled WGS sequence"/>
</dbReference>
<evidence type="ECO:0000256" key="1">
    <source>
        <dbReference type="ARBA" id="ARBA00023015"/>
    </source>
</evidence>
<dbReference type="Pfam" id="PF12833">
    <property type="entry name" value="HTH_18"/>
    <property type="match status" value="1"/>
</dbReference>
<keyword evidence="1" id="KW-0805">Transcription regulation</keyword>
<reference evidence="5" key="1">
    <citation type="submission" date="2021-04" db="EMBL/GenBank/DDBJ databases">
        <title>Sequencing of actinobacteria type strains.</title>
        <authorList>
            <person name="Nguyen G.-S."/>
            <person name="Wentzel A."/>
        </authorList>
    </citation>
    <scope>NUCLEOTIDE SEQUENCE</scope>
    <source>
        <strain evidence="5">DSM 42095</strain>
    </source>
</reference>
<keyword evidence="2" id="KW-0238">DNA-binding</keyword>
<evidence type="ECO:0000313" key="5">
    <source>
        <dbReference type="EMBL" id="MBR7675299.1"/>
    </source>
</evidence>
<dbReference type="Gene3D" id="1.10.10.60">
    <property type="entry name" value="Homeodomain-like"/>
    <property type="match status" value="1"/>
</dbReference>
<comment type="caution">
    <text evidence="5">The sequence shown here is derived from an EMBL/GenBank/DDBJ whole genome shotgun (WGS) entry which is preliminary data.</text>
</comment>
<dbReference type="PANTHER" id="PTHR43280:SF32">
    <property type="entry name" value="TRANSCRIPTIONAL REGULATORY PROTEIN"/>
    <property type="match status" value="1"/>
</dbReference>
<name>A0A8T4IT78_9ACTN</name>
<evidence type="ECO:0000256" key="2">
    <source>
        <dbReference type="ARBA" id="ARBA00023125"/>
    </source>
</evidence>
<sequence length="326" mass="35752">MVVSGQERLLRHGHRVSPGQCSGRLPCVFIQTSTLARGIGRTGRPMVKNGHVTMIRQMTYQPPGRRATAVETMAFDRLRELNDGGTQRADFHVLALVDAGHGSVTVDFLRHPLKERSAVWIAPGAVHRWDDIAGVAGHLVLFVPTAPVTHATRELVASPDLVAHWSIPEADRPFVDAARDHLLLEASAPPGDVPTELPGILLSALLARLRPPHTEARSAHPVFRLFRSSVEAHFREHHDAGYYARTLGYAPRTLSRAVQQVTGRTAKAYIVDRIVLEAKRLLAHDRLTSARCADALGFPDASNFSVFFRKATGRRPGAWQAAMAAE</sequence>
<dbReference type="AlphaFoldDB" id="A0A8T4IT78"/>
<dbReference type="PANTHER" id="PTHR43280">
    <property type="entry name" value="ARAC-FAMILY TRANSCRIPTIONAL REGULATOR"/>
    <property type="match status" value="1"/>
</dbReference>
<dbReference type="EMBL" id="JAGSMN010000463">
    <property type="protein sequence ID" value="MBR7675299.1"/>
    <property type="molecule type" value="Genomic_DNA"/>
</dbReference>
<feature type="domain" description="HTH araC/xylS-type" evidence="4">
    <location>
        <begin position="224"/>
        <end position="322"/>
    </location>
</feature>
<dbReference type="GO" id="GO:0003700">
    <property type="term" value="F:DNA-binding transcription factor activity"/>
    <property type="evidence" value="ECO:0007669"/>
    <property type="project" value="InterPro"/>
</dbReference>
<gene>
    <name evidence="5" type="ORF">KDA82_20195</name>
</gene>
<dbReference type="SMART" id="SM00342">
    <property type="entry name" value="HTH_ARAC"/>
    <property type="match status" value="1"/>
</dbReference>
<evidence type="ECO:0000259" key="4">
    <source>
        <dbReference type="PROSITE" id="PS01124"/>
    </source>
</evidence>
<keyword evidence="6" id="KW-1185">Reference proteome</keyword>
<proteinExistence type="predicted"/>
<evidence type="ECO:0000313" key="6">
    <source>
        <dbReference type="Proteomes" id="UP000675554"/>
    </source>
</evidence>
<dbReference type="PROSITE" id="PS01124">
    <property type="entry name" value="HTH_ARAC_FAMILY_2"/>
    <property type="match status" value="1"/>
</dbReference>
<evidence type="ECO:0000256" key="3">
    <source>
        <dbReference type="ARBA" id="ARBA00023163"/>
    </source>
</evidence>
<dbReference type="SUPFAM" id="SSF46689">
    <property type="entry name" value="Homeodomain-like"/>
    <property type="match status" value="1"/>
</dbReference>
<keyword evidence="3" id="KW-0804">Transcription</keyword>
<protein>
    <submittedName>
        <fullName evidence="5">Helix-turn-helix domain-containing protein</fullName>
    </submittedName>
</protein>
<organism evidence="5 6">
    <name type="scientific">Streptomyces daliensis</name>
    <dbReference type="NCBI Taxonomy" id="299421"/>
    <lineage>
        <taxon>Bacteria</taxon>
        <taxon>Bacillati</taxon>
        <taxon>Actinomycetota</taxon>
        <taxon>Actinomycetes</taxon>
        <taxon>Kitasatosporales</taxon>
        <taxon>Streptomycetaceae</taxon>
        <taxon>Streptomyces</taxon>
    </lineage>
</organism>
<dbReference type="InterPro" id="IPR009057">
    <property type="entry name" value="Homeodomain-like_sf"/>
</dbReference>